<feature type="transmembrane region" description="Helical" evidence="2">
    <location>
        <begin position="28"/>
        <end position="52"/>
    </location>
</feature>
<feature type="transmembrane region" description="Helical" evidence="2">
    <location>
        <begin position="64"/>
        <end position="86"/>
    </location>
</feature>
<feature type="compositionally biased region" description="Low complexity" evidence="1">
    <location>
        <begin position="156"/>
        <end position="168"/>
    </location>
</feature>
<feature type="region of interest" description="Disordered" evidence="1">
    <location>
        <begin position="134"/>
        <end position="168"/>
    </location>
</feature>
<keyword evidence="2" id="KW-1133">Transmembrane helix</keyword>
<accession>A0A5J6VAC4</accession>
<sequence length="224" mass="22731">MRTAHDDHSTQEAFIGTDRSRRSSNVSWGAIFAGVVTFLALTVLLGIAAAAMGLQGSSGTAAGIWSVIALVVALAAAGYVAGALAVRAGLLHGFLTWATSMLAVLVLAGWLGSSLLGAVGNVAGTVAETVSQGTTVTSEDAQDAAGSVDEQDVDEAQQQAEDTAQDAQDTVAESTDDIAEGAWWAFAGALLGALIAAFAGMAGARSVINREEEAVVEHREVSRS</sequence>
<keyword evidence="2" id="KW-0812">Transmembrane</keyword>
<evidence type="ECO:0000256" key="1">
    <source>
        <dbReference type="SAM" id="MobiDB-lite"/>
    </source>
</evidence>
<reference evidence="3 4" key="1">
    <citation type="submission" date="2019-09" db="EMBL/GenBank/DDBJ databases">
        <title>Serinicoccus pratensis sp. nov., isolated from meadow soil.</title>
        <authorList>
            <person name="Zhang W."/>
        </authorList>
    </citation>
    <scope>NUCLEOTIDE SEQUENCE [LARGE SCALE GENOMIC DNA]</scope>
    <source>
        <strain evidence="3 4">W204</strain>
    </source>
</reference>
<proteinExistence type="predicted"/>
<keyword evidence="4" id="KW-1185">Reference proteome</keyword>
<dbReference type="OrthoDB" id="2154696at2"/>
<dbReference type="AlphaFoldDB" id="A0A5J6VAC4"/>
<keyword evidence="2" id="KW-0472">Membrane</keyword>
<evidence type="ECO:0000313" key="4">
    <source>
        <dbReference type="Proteomes" id="UP000326546"/>
    </source>
</evidence>
<gene>
    <name evidence="3" type="ORF">FY030_08075</name>
</gene>
<dbReference type="EMBL" id="CP044427">
    <property type="protein sequence ID" value="QFG70221.1"/>
    <property type="molecule type" value="Genomic_DNA"/>
</dbReference>
<protein>
    <submittedName>
        <fullName evidence="3">Uncharacterized protein</fullName>
    </submittedName>
</protein>
<evidence type="ECO:0000256" key="2">
    <source>
        <dbReference type="SAM" id="Phobius"/>
    </source>
</evidence>
<dbReference type="KEGG" id="serw:FY030_08075"/>
<feature type="transmembrane region" description="Helical" evidence="2">
    <location>
        <begin position="93"/>
        <end position="112"/>
    </location>
</feature>
<dbReference type="Proteomes" id="UP000326546">
    <property type="component" value="Chromosome"/>
</dbReference>
<organism evidence="3 4">
    <name type="scientific">Ornithinimicrobium pratense</name>
    <dbReference type="NCBI Taxonomy" id="2593973"/>
    <lineage>
        <taxon>Bacteria</taxon>
        <taxon>Bacillati</taxon>
        <taxon>Actinomycetota</taxon>
        <taxon>Actinomycetes</taxon>
        <taxon>Micrococcales</taxon>
        <taxon>Ornithinimicrobiaceae</taxon>
        <taxon>Ornithinimicrobium</taxon>
    </lineage>
</organism>
<feature type="transmembrane region" description="Helical" evidence="2">
    <location>
        <begin position="182"/>
        <end position="202"/>
    </location>
</feature>
<evidence type="ECO:0000313" key="3">
    <source>
        <dbReference type="EMBL" id="QFG70221.1"/>
    </source>
</evidence>
<name>A0A5J6VAC4_9MICO</name>